<sequence length="211" mass="25282">MDIENLKRQYVEDESEKEYIENVKRTAMVLLKQLINLDKEIWEECSNICHIYIANIKKEFCNYFIKNGFEIRQATEIIAKYECLEIKLLKLAEDSKYEAKYILTIGGDKKFYIKLRPSNKCKKIILWNYPLFNNDEANISKENVNKAIADCNDLEKLKKASEFFKKKIEEFNEILSDINSFRYIYTEYEKDKTTDDNEVEFDTFEELFRSL</sequence>
<feature type="coiled-coil region" evidence="1">
    <location>
        <begin position="3"/>
        <end position="40"/>
    </location>
</feature>
<evidence type="ECO:0000313" key="2">
    <source>
        <dbReference type="EMBL" id="OOM65918.1"/>
    </source>
</evidence>
<dbReference type="EMBL" id="LZZI01000002">
    <property type="protein sequence ID" value="OOM65918.1"/>
    <property type="molecule type" value="Genomic_DNA"/>
</dbReference>
<organism evidence="2 3">
    <name type="scientific">Clostridium beijerinckii</name>
    <name type="common">Clostridium MP</name>
    <dbReference type="NCBI Taxonomy" id="1520"/>
    <lineage>
        <taxon>Bacteria</taxon>
        <taxon>Bacillati</taxon>
        <taxon>Bacillota</taxon>
        <taxon>Clostridia</taxon>
        <taxon>Eubacteriales</taxon>
        <taxon>Clostridiaceae</taxon>
        <taxon>Clostridium</taxon>
    </lineage>
</organism>
<reference evidence="2 3" key="1">
    <citation type="submission" date="2016-05" db="EMBL/GenBank/DDBJ databases">
        <title>Microbial solvent formation.</title>
        <authorList>
            <person name="Poehlein A."/>
            <person name="Montoya Solano J.D."/>
            <person name="Flitsch S."/>
            <person name="Krabben P."/>
            <person name="Duerre P."/>
            <person name="Daniel R."/>
        </authorList>
    </citation>
    <scope>NUCLEOTIDE SEQUENCE [LARGE SCALE GENOMIC DNA]</scope>
    <source>
        <strain evidence="2 3">DSM 53</strain>
    </source>
</reference>
<protein>
    <submittedName>
        <fullName evidence="2">Uncharacterized protein</fullName>
    </submittedName>
</protein>
<dbReference type="Proteomes" id="UP000190973">
    <property type="component" value="Unassembled WGS sequence"/>
</dbReference>
<dbReference type="RefSeq" id="WP_077837038.1">
    <property type="nucleotide sequence ID" value="NZ_JABTAE010000001.1"/>
</dbReference>
<dbReference type="AlphaFoldDB" id="A0A1S8SK66"/>
<evidence type="ECO:0000313" key="3">
    <source>
        <dbReference type="Proteomes" id="UP000190973"/>
    </source>
</evidence>
<evidence type="ECO:0000256" key="1">
    <source>
        <dbReference type="SAM" id="Coils"/>
    </source>
</evidence>
<accession>A0A1S8SK66</accession>
<gene>
    <name evidence="2" type="ORF">CLBCK_01030</name>
</gene>
<keyword evidence="1" id="KW-0175">Coiled coil</keyword>
<name>A0A1S8SK66_CLOBE</name>
<comment type="caution">
    <text evidence="2">The sequence shown here is derived from an EMBL/GenBank/DDBJ whole genome shotgun (WGS) entry which is preliminary data.</text>
</comment>
<proteinExistence type="predicted"/>